<organism evidence="1 2">
    <name type="scientific">Tetrahymena thermophila (strain SB210)</name>
    <dbReference type="NCBI Taxonomy" id="312017"/>
    <lineage>
        <taxon>Eukaryota</taxon>
        <taxon>Sar</taxon>
        <taxon>Alveolata</taxon>
        <taxon>Ciliophora</taxon>
        <taxon>Intramacronucleata</taxon>
        <taxon>Oligohymenophorea</taxon>
        <taxon>Hymenostomatida</taxon>
        <taxon>Tetrahymenina</taxon>
        <taxon>Tetrahymenidae</taxon>
        <taxon>Tetrahymena</taxon>
    </lineage>
</organism>
<dbReference type="EMBL" id="GG662749">
    <property type="protein sequence ID" value="EWS75222.1"/>
    <property type="molecule type" value="Genomic_DNA"/>
</dbReference>
<name>W7XCM5_TETTS</name>
<protein>
    <submittedName>
        <fullName evidence="1">Uncharacterized protein</fullName>
    </submittedName>
</protein>
<dbReference type="AlphaFoldDB" id="W7XCM5"/>
<dbReference type="GeneID" id="24437205"/>
<evidence type="ECO:0000313" key="2">
    <source>
        <dbReference type="Proteomes" id="UP000009168"/>
    </source>
</evidence>
<keyword evidence="2" id="KW-1185">Reference proteome</keyword>
<dbReference type="RefSeq" id="XP_012652213.1">
    <property type="nucleotide sequence ID" value="XM_012796759.1"/>
</dbReference>
<dbReference type="SUPFAM" id="SSF52047">
    <property type="entry name" value="RNI-like"/>
    <property type="match status" value="1"/>
</dbReference>
<dbReference type="InterPro" id="IPR032675">
    <property type="entry name" value="LRR_dom_sf"/>
</dbReference>
<evidence type="ECO:0000313" key="1">
    <source>
        <dbReference type="EMBL" id="EWS75222.1"/>
    </source>
</evidence>
<dbReference type="OrthoDB" id="120976at2759"/>
<dbReference type="InParanoid" id="W7XCM5"/>
<dbReference type="Proteomes" id="UP000009168">
    <property type="component" value="Unassembled WGS sequence"/>
</dbReference>
<dbReference type="KEGG" id="tet:TTHERM_000086809"/>
<proteinExistence type="predicted"/>
<accession>W7XCM5</accession>
<gene>
    <name evidence="1" type="ORF">TTHERM_000086809</name>
</gene>
<reference evidence="2" key="1">
    <citation type="journal article" date="2006" name="PLoS Biol.">
        <title>Macronuclear genome sequence of the ciliate Tetrahymena thermophila, a model eukaryote.</title>
        <authorList>
            <person name="Eisen J.A."/>
            <person name="Coyne R.S."/>
            <person name="Wu M."/>
            <person name="Wu D."/>
            <person name="Thiagarajan M."/>
            <person name="Wortman J.R."/>
            <person name="Badger J.H."/>
            <person name="Ren Q."/>
            <person name="Amedeo P."/>
            <person name="Jones K.M."/>
            <person name="Tallon L.J."/>
            <person name="Delcher A.L."/>
            <person name="Salzberg S.L."/>
            <person name="Silva J.C."/>
            <person name="Haas B.J."/>
            <person name="Majoros W.H."/>
            <person name="Farzad M."/>
            <person name="Carlton J.M."/>
            <person name="Smith R.K. Jr."/>
            <person name="Garg J."/>
            <person name="Pearlman R.E."/>
            <person name="Karrer K.M."/>
            <person name="Sun L."/>
            <person name="Manning G."/>
            <person name="Elde N.C."/>
            <person name="Turkewitz A.P."/>
            <person name="Asai D.J."/>
            <person name="Wilkes D.E."/>
            <person name="Wang Y."/>
            <person name="Cai H."/>
            <person name="Collins K."/>
            <person name="Stewart B.A."/>
            <person name="Lee S.R."/>
            <person name="Wilamowska K."/>
            <person name="Weinberg Z."/>
            <person name="Ruzzo W.L."/>
            <person name="Wloga D."/>
            <person name="Gaertig J."/>
            <person name="Frankel J."/>
            <person name="Tsao C.-C."/>
            <person name="Gorovsky M.A."/>
            <person name="Keeling P.J."/>
            <person name="Waller R.F."/>
            <person name="Patron N.J."/>
            <person name="Cherry J.M."/>
            <person name="Stover N.A."/>
            <person name="Krieger C.J."/>
            <person name="del Toro C."/>
            <person name="Ryder H.F."/>
            <person name="Williamson S.C."/>
            <person name="Barbeau R.A."/>
            <person name="Hamilton E.P."/>
            <person name="Orias E."/>
        </authorList>
    </citation>
    <scope>NUCLEOTIDE SEQUENCE [LARGE SCALE GENOMIC DNA]</scope>
    <source>
        <strain evidence="2">SB210</strain>
    </source>
</reference>
<sequence length="230" mass="27225">MTALGNTLREFKNLQNLSIWDDIIIGNQGAISLIYAISECTNLSSLTMVLNFKNQLNENDAVFSQLGKLKNLKNLKLFLVYFYNLKQHLIIKKFYQISYLYLNLYKNKIRKGFPLIHKYLEQINLLEKLDLIFSQQNQLDLENESLLNFGDSLEKCSNLKYLTLFFQNFNYNIDYQSFKVLAQELAQIQHLIVLNITMENTKKRKVSLKKYFIRKNKRLIKLYIGSIFSY</sequence>
<dbReference type="Gene3D" id="3.80.10.10">
    <property type="entry name" value="Ribonuclease Inhibitor"/>
    <property type="match status" value="1"/>
</dbReference>